<evidence type="ECO:0000313" key="2">
    <source>
        <dbReference type="Proteomes" id="UP000004691"/>
    </source>
</evidence>
<keyword evidence="2" id="KW-1185">Reference proteome</keyword>
<dbReference type="OrthoDB" id="3556400at2"/>
<dbReference type="HOGENOM" id="CLU_2095103_0_0_11"/>
<sequence>MMNDSEQVIRIEIRFDWGMGPFWIQFSGDPIFHDYDIEEISEVLTISEDLLGDIEKWNARMQDTFDYEEGRNSGIKDPAERGKWAEDGRVLAVRLKREVGSAIAVEYSPFGDTGEEIDA</sequence>
<organism evidence="1 2">
    <name type="scientific">Saccharomonospora xinjiangensis XJ-54</name>
    <dbReference type="NCBI Taxonomy" id="882086"/>
    <lineage>
        <taxon>Bacteria</taxon>
        <taxon>Bacillati</taxon>
        <taxon>Actinomycetota</taxon>
        <taxon>Actinomycetes</taxon>
        <taxon>Pseudonocardiales</taxon>
        <taxon>Pseudonocardiaceae</taxon>
        <taxon>Saccharomonospora</taxon>
    </lineage>
</organism>
<proteinExistence type="predicted"/>
<dbReference type="Proteomes" id="UP000004691">
    <property type="component" value="Unassembled WGS sequence"/>
</dbReference>
<dbReference type="AlphaFoldDB" id="I0V374"/>
<dbReference type="EMBL" id="JH636049">
    <property type="protein sequence ID" value="EID54577.1"/>
    <property type="molecule type" value="Genomic_DNA"/>
</dbReference>
<evidence type="ECO:0000313" key="1">
    <source>
        <dbReference type="EMBL" id="EID54577.1"/>
    </source>
</evidence>
<name>I0V374_9PSEU</name>
<accession>I0V374</accession>
<dbReference type="RefSeq" id="WP_006238724.1">
    <property type="nucleotide sequence ID" value="NZ_JH636049.1"/>
</dbReference>
<reference evidence="1 2" key="1">
    <citation type="submission" date="2012-01" db="EMBL/GenBank/DDBJ databases">
        <title>Improved High-Quality Draft sequence of Saccharomonospora xinjiangensis XJ-54.</title>
        <authorList>
            <consortium name="US DOE Joint Genome Institute"/>
            <person name="Lucas S."/>
            <person name="Han J."/>
            <person name="Lapidus A."/>
            <person name="Cheng J.-F."/>
            <person name="Goodwin L."/>
            <person name="Pitluck S."/>
            <person name="Peters L."/>
            <person name="Mikhailova N."/>
            <person name="Teshima H."/>
            <person name="Detter J.C."/>
            <person name="Han C."/>
            <person name="Tapia R."/>
            <person name="Land M."/>
            <person name="Hauser L."/>
            <person name="Kyrpides N."/>
            <person name="Ivanova N."/>
            <person name="Pagani I."/>
            <person name="Brambilla E.-M."/>
            <person name="Klenk H.-P."/>
            <person name="Woyke T."/>
        </authorList>
    </citation>
    <scope>NUCLEOTIDE SEQUENCE [LARGE SCALE GENOMIC DNA]</scope>
    <source>
        <strain evidence="1 2">XJ-54</strain>
    </source>
</reference>
<protein>
    <submittedName>
        <fullName evidence="1">Uncharacterized protein</fullName>
    </submittedName>
</protein>
<dbReference type="STRING" id="882086.SacxiDRAFT_2348"/>
<gene>
    <name evidence="1" type="ORF">SacxiDRAFT_2348</name>
</gene>